<evidence type="ECO:0000313" key="4">
    <source>
        <dbReference type="Proteomes" id="UP000008066"/>
    </source>
</evidence>
<feature type="coiled-coil region" evidence="1">
    <location>
        <begin position="82"/>
        <end position="133"/>
    </location>
</feature>
<feature type="region of interest" description="Disordered" evidence="2">
    <location>
        <begin position="1"/>
        <end position="29"/>
    </location>
</feature>
<keyword evidence="1" id="KW-0175">Coiled coil</keyword>
<dbReference type="RefSeq" id="XP_006692396.1">
    <property type="nucleotide sequence ID" value="XM_006692333.1"/>
</dbReference>
<dbReference type="EMBL" id="GL988040">
    <property type="protein sequence ID" value="EGS22377.1"/>
    <property type="molecule type" value="Genomic_DNA"/>
</dbReference>
<proteinExistence type="predicted"/>
<evidence type="ECO:0000313" key="3">
    <source>
        <dbReference type="EMBL" id="EGS22377.1"/>
    </source>
</evidence>
<dbReference type="Proteomes" id="UP000008066">
    <property type="component" value="Unassembled WGS sequence"/>
</dbReference>
<protein>
    <submittedName>
        <fullName evidence="3">Uncharacterized protein</fullName>
    </submittedName>
</protein>
<name>G0S2Z4_CHATD</name>
<feature type="compositionally biased region" description="Polar residues" evidence="2">
    <location>
        <begin position="1"/>
        <end position="24"/>
    </location>
</feature>
<keyword evidence="4" id="KW-1185">Reference proteome</keyword>
<reference evidence="3 4" key="1">
    <citation type="journal article" date="2011" name="Cell">
        <title>Insight into structure and assembly of the nuclear pore complex by utilizing the genome of a eukaryotic thermophile.</title>
        <authorList>
            <person name="Amlacher S."/>
            <person name="Sarges P."/>
            <person name="Flemming D."/>
            <person name="van Noort V."/>
            <person name="Kunze R."/>
            <person name="Devos D.P."/>
            <person name="Arumugam M."/>
            <person name="Bork P."/>
            <person name="Hurt E."/>
        </authorList>
    </citation>
    <scope>NUCLEOTIDE SEQUENCE [LARGE SCALE GENOMIC DNA]</scope>
    <source>
        <strain evidence="4">DSM 1495 / CBS 144.50 / IMI 039719</strain>
    </source>
</reference>
<evidence type="ECO:0000256" key="1">
    <source>
        <dbReference type="SAM" id="Coils"/>
    </source>
</evidence>
<dbReference type="GeneID" id="18255945"/>
<dbReference type="KEGG" id="cthr:CTHT_0019070"/>
<evidence type="ECO:0000256" key="2">
    <source>
        <dbReference type="SAM" id="MobiDB-lite"/>
    </source>
</evidence>
<sequence>MCSQTSNNEQSREAASSNTSSAGVTGNEDNKDPFDVAGLLAALADALSRSEGRDAALAAIRAACSGTGKHPAQQQQRVGWRDVALLQRIEALERDNSALRKELIVIAELRNGIAELRDAVSKLRGHMETLSRQLDGVFINFYNMM</sequence>
<dbReference type="Gene3D" id="1.20.5.170">
    <property type="match status" value="1"/>
</dbReference>
<organism evidence="4">
    <name type="scientific">Chaetomium thermophilum (strain DSM 1495 / CBS 144.50 / IMI 039719)</name>
    <name type="common">Thermochaetoides thermophila</name>
    <dbReference type="NCBI Taxonomy" id="759272"/>
    <lineage>
        <taxon>Eukaryota</taxon>
        <taxon>Fungi</taxon>
        <taxon>Dikarya</taxon>
        <taxon>Ascomycota</taxon>
        <taxon>Pezizomycotina</taxon>
        <taxon>Sordariomycetes</taxon>
        <taxon>Sordariomycetidae</taxon>
        <taxon>Sordariales</taxon>
        <taxon>Chaetomiaceae</taxon>
        <taxon>Thermochaetoides</taxon>
    </lineage>
</organism>
<gene>
    <name evidence="3" type="ORF">CTHT_0019070</name>
</gene>
<accession>G0S2Z4</accession>
<dbReference type="HOGENOM" id="CLU_1786633_0_0_1"/>
<dbReference type="AlphaFoldDB" id="G0S2Z4"/>